<evidence type="ECO:0000256" key="5">
    <source>
        <dbReference type="RuleBase" id="RU362124"/>
    </source>
</evidence>
<protein>
    <recommendedName>
        <fullName evidence="5">RNA polymerase sigma factor</fullName>
    </recommendedName>
</protein>
<evidence type="ECO:0000256" key="4">
    <source>
        <dbReference type="ARBA" id="ARBA00023163"/>
    </source>
</evidence>
<dbReference type="InterPro" id="IPR012845">
    <property type="entry name" value="RNA_pol_sigma_FliA_WhiG"/>
</dbReference>
<evidence type="ECO:0000256" key="3">
    <source>
        <dbReference type="ARBA" id="ARBA00023125"/>
    </source>
</evidence>
<comment type="caution">
    <text evidence="8">The sequence shown here is derived from an EMBL/GenBank/DDBJ whole genome shotgun (WGS) entry which is preliminary data.</text>
</comment>
<dbReference type="SUPFAM" id="SSF88946">
    <property type="entry name" value="Sigma2 domain of RNA polymerase sigma factors"/>
    <property type="match status" value="1"/>
</dbReference>
<keyword evidence="3 5" id="KW-0238">DNA-binding</keyword>
<dbReference type="PIRSF" id="PIRSF000770">
    <property type="entry name" value="RNA_pol_sigma-SigE/K"/>
    <property type="match status" value="1"/>
</dbReference>
<dbReference type="InterPro" id="IPR000943">
    <property type="entry name" value="RNA_pol_sigma70"/>
</dbReference>
<dbReference type="InterPro" id="IPR013324">
    <property type="entry name" value="RNA_pol_sigma_r3/r4-like"/>
</dbReference>
<dbReference type="PANTHER" id="PTHR30385:SF7">
    <property type="entry name" value="RNA POLYMERASE SIGMA FACTOR FLIA"/>
    <property type="match status" value="1"/>
</dbReference>
<feature type="domain" description="RNA polymerase sigma-70" evidence="6">
    <location>
        <begin position="49"/>
        <end position="62"/>
    </location>
</feature>
<dbReference type="PROSITE" id="PS00715">
    <property type="entry name" value="SIGMA70_1"/>
    <property type="match status" value="1"/>
</dbReference>
<dbReference type="PRINTS" id="PR00046">
    <property type="entry name" value="SIGMA70FCT"/>
</dbReference>
<dbReference type="Pfam" id="PF04545">
    <property type="entry name" value="Sigma70_r4"/>
    <property type="match status" value="1"/>
</dbReference>
<comment type="similarity">
    <text evidence="5">Belongs to the sigma-70 factor family.</text>
</comment>
<dbReference type="PANTHER" id="PTHR30385">
    <property type="entry name" value="SIGMA FACTOR F FLAGELLAR"/>
    <property type="match status" value="1"/>
</dbReference>
<dbReference type="Proteomes" id="UP000177876">
    <property type="component" value="Unassembled WGS sequence"/>
</dbReference>
<dbReference type="Pfam" id="PF04542">
    <property type="entry name" value="Sigma70_r2"/>
    <property type="match status" value="1"/>
</dbReference>
<dbReference type="CDD" id="cd06171">
    <property type="entry name" value="Sigma70_r4"/>
    <property type="match status" value="1"/>
</dbReference>
<reference evidence="8 9" key="1">
    <citation type="journal article" date="2016" name="Nat. Commun.">
        <title>Thousands of microbial genomes shed light on interconnected biogeochemical processes in an aquifer system.</title>
        <authorList>
            <person name="Anantharaman K."/>
            <person name="Brown C.T."/>
            <person name="Hug L.A."/>
            <person name="Sharon I."/>
            <person name="Castelle C.J."/>
            <person name="Probst A.J."/>
            <person name="Thomas B.C."/>
            <person name="Singh A."/>
            <person name="Wilkins M.J."/>
            <person name="Karaoz U."/>
            <person name="Brodie E.L."/>
            <person name="Williams K.H."/>
            <person name="Hubbard S.S."/>
            <person name="Banfield J.F."/>
        </authorList>
    </citation>
    <scope>NUCLEOTIDE SEQUENCE [LARGE SCALE GENOMIC DNA]</scope>
</reference>
<keyword evidence="2 5" id="KW-0731">Sigma factor</keyword>
<dbReference type="GO" id="GO:0016987">
    <property type="term" value="F:sigma factor activity"/>
    <property type="evidence" value="ECO:0007669"/>
    <property type="project" value="UniProtKB-KW"/>
</dbReference>
<dbReference type="GO" id="GO:0003677">
    <property type="term" value="F:DNA binding"/>
    <property type="evidence" value="ECO:0007669"/>
    <property type="project" value="UniProtKB-KW"/>
</dbReference>
<proteinExistence type="inferred from homology"/>
<dbReference type="InterPro" id="IPR014284">
    <property type="entry name" value="RNA_pol_sigma-70_dom"/>
</dbReference>
<dbReference type="InterPro" id="IPR007624">
    <property type="entry name" value="RNA_pol_sigma70_r3"/>
</dbReference>
<evidence type="ECO:0000256" key="2">
    <source>
        <dbReference type="ARBA" id="ARBA00023082"/>
    </source>
</evidence>
<evidence type="ECO:0000259" key="7">
    <source>
        <dbReference type="PROSITE" id="PS00716"/>
    </source>
</evidence>
<dbReference type="GO" id="GO:0003899">
    <property type="term" value="F:DNA-directed RNA polymerase activity"/>
    <property type="evidence" value="ECO:0007669"/>
    <property type="project" value="InterPro"/>
</dbReference>
<dbReference type="Gene3D" id="1.20.140.160">
    <property type="match status" value="1"/>
</dbReference>
<dbReference type="InterPro" id="IPR007630">
    <property type="entry name" value="RNA_pol_sigma70_r4"/>
</dbReference>
<name>A0A1F2WQJ4_9ACTN</name>
<keyword evidence="1 5" id="KW-0805">Transcription regulation</keyword>
<accession>A0A1F2WQJ4</accession>
<dbReference type="Pfam" id="PF04539">
    <property type="entry name" value="Sigma70_r3"/>
    <property type="match status" value="1"/>
</dbReference>
<evidence type="ECO:0000259" key="6">
    <source>
        <dbReference type="PROSITE" id="PS00715"/>
    </source>
</evidence>
<comment type="function">
    <text evidence="5">Sigma factors are initiation factors that promote the attachment of RNA polymerase to specific initiation sites and are then released.</text>
</comment>
<dbReference type="InterPro" id="IPR007627">
    <property type="entry name" value="RNA_pol_sigma70_r2"/>
</dbReference>
<dbReference type="NCBIfam" id="TIGR02479">
    <property type="entry name" value="FliA_WhiG"/>
    <property type="match status" value="1"/>
</dbReference>
<evidence type="ECO:0000256" key="1">
    <source>
        <dbReference type="ARBA" id="ARBA00023015"/>
    </source>
</evidence>
<evidence type="ECO:0000313" key="8">
    <source>
        <dbReference type="EMBL" id="OFW59105.1"/>
    </source>
</evidence>
<dbReference type="NCBIfam" id="NF005413">
    <property type="entry name" value="PRK06986.1"/>
    <property type="match status" value="1"/>
</dbReference>
<dbReference type="GO" id="GO:0006352">
    <property type="term" value="P:DNA-templated transcription initiation"/>
    <property type="evidence" value="ECO:0007669"/>
    <property type="project" value="InterPro"/>
</dbReference>
<sequence length="256" mass="29234">MDNEAVWKEYKETGSEDLKETLILCYAPMVRGLARGMHMKLPQTIEYSDLVSYGFLGLLDAIDRFNLDKGIDFKVYAKVRINGAIIDGIRSEKRLPRSVQEKARKLNHAHEVLAAQLRRFPEEEEVAEYLGLDLEKYRQNLLDIGNSYVLSLDDLMSSYDKGDGPLNLLDSLEDVNAIDPYAISEKQIMRDLVREAITQLPEREKIILSLYYFEDLNMKEVGEVLNITESRVSQIHTAAVMRLRSSLAAHIAKQPV</sequence>
<feature type="domain" description="RNA polymerase sigma-70" evidence="7">
    <location>
        <begin position="217"/>
        <end position="243"/>
    </location>
</feature>
<dbReference type="EMBL" id="MELK01000018">
    <property type="protein sequence ID" value="OFW59105.1"/>
    <property type="molecule type" value="Genomic_DNA"/>
</dbReference>
<dbReference type="NCBIfam" id="TIGR02937">
    <property type="entry name" value="sigma70-ECF"/>
    <property type="match status" value="1"/>
</dbReference>
<dbReference type="AlphaFoldDB" id="A0A1F2WQJ4"/>
<keyword evidence="4 5" id="KW-0804">Transcription</keyword>
<organism evidence="8 9">
    <name type="scientific">Candidatus Solincola sediminis</name>
    <dbReference type="NCBI Taxonomy" id="1797199"/>
    <lineage>
        <taxon>Bacteria</taxon>
        <taxon>Bacillati</taxon>
        <taxon>Actinomycetota</taxon>
        <taxon>Candidatus Geothermincolia</taxon>
        <taxon>Candidatus Geothermincolales</taxon>
        <taxon>Candidatus Geothermincolaceae</taxon>
        <taxon>Candidatus Solincola</taxon>
    </lineage>
</organism>
<gene>
    <name evidence="8" type="ORF">A2Y75_05090</name>
</gene>
<evidence type="ECO:0000313" key="9">
    <source>
        <dbReference type="Proteomes" id="UP000177876"/>
    </source>
</evidence>
<dbReference type="Gene3D" id="1.10.1740.10">
    <property type="match status" value="1"/>
</dbReference>
<dbReference type="PROSITE" id="PS00716">
    <property type="entry name" value="SIGMA70_2"/>
    <property type="match status" value="1"/>
</dbReference>
<dbReference type="STRING" id="1797197.A2Y75_05090"/>
<dbReference type="InterPro" id="IPR013325">
    <property type="entry name" value="RNA_pol_sigma_r2"/>
</dbReference>
<dbReference type="SUPFAM" id="SSF88659">
    <property type="entry name" value="Sigma3 and sigma4 domains of RNA polymerase sigma factors"/>
    <property type="match status" value="2"/>
</dbReference>